<dbReference type="Pfam" id="PF14559">
    <property type="entry name" value="TPR_19"/>
    <property type="match status" value="1"/>
</dbReference>
<protein>
    <submittedName>
        <fullName evidence="4">Tetratricopeptide repeat protein</fullName>
    </submittedName>
</protein>
<keyword evidence="1" id="KW-0677">Repeat</keyword>
<dbReference type="RefSeq" id="WP_018966317.1">
    <property type="nucleotide sequence ID" value="NZ_KB899210.1"/>
</dbReference>
<dbReference type="Proteomes" id="UP000027442">
    <property type="component" value="Unassembled WGS sequence"/>
</dbReference>
<dbReference type="eggNOG" id="COG0457">
    <property type="taxonomic scope" value="Bacteria"/>
</dbReference>
<keyword evidence="5" id="KW-1185">Reference proteome</keyword>
<keyword evidence="3" id="KW-0732">Signal</keyword>
<gene>
    <name evidence="4" type="ORF">HMPREF1991_00377</name>
</gene>
<dbReference type="Pfam" id="PF13174">
    <property type="entry name" value="TPR_6"/>
    <property type="match status" value="1"/>
</dbReference>
<dbReference type="HOGENOM" id="CLU_073258_0_0_10"/>
<dbReference type="PANTHER" id="PTHR44858">
    <property type="entry name" value="TETRATRICOPEPTIDE REPEAT PROTEIN 6"/>
    <property type="match status" value="1"/>
</dbReference>
<evidence type="ECO:0000256" key="3">
    <source>
        <dbReference type="SAM" id="SignalP"/>
    </source>
</evidence>
<feature type="signal peptide" evidence="3">
    <location>
        <begin position="1"/>
        <end position="20"/>
    </location>
</feature>
<evidence type="ECO:0000313" key="4">
    <source>
        <dbReference type="EMBL" id="KDR53582.1"/>
    </source>
</evidence>
<organism evidence="4 5">
    <name type="scientific">Hoylesella loescheii DSM 19665 = JCM 12249 = ATCC 15930</name>
    <dbReference type="NCBI Taxonomy" id="1122985"/>
    <lineage>
        <taxon>Bacteria</taxon>
        <taxon>Pseudomonadati</taxon>
        <taxon>Bacteroidota</taxon>
        <taxon>Bacteroidia</taxon>
        <taxon>Bacteroidales</taxon>
        <taxon>Prevotellaceae</taxon>
        <taxon>Hoylesella</taxon>
    </lineage>
</organism>
<feature type="chain" id="PRO_5001668682" evidence="3">
    <location>
        <begin position="21"/>
        <end position="226"/>
    </location>
</feature>
<dbReference type="InterPro" id="IPR019734">
    <property type="entry name" value="TPR_rpt"/>
</dbReference>
<reference evidence="4 5" key="1">
    <citation type="submission" date="2013-08" db="EMBL/GenBank/DDBJ databases">
        <authorList>
            <person name="Weinstock G."/>
            <person name="Sodergren E."/>
            <person name="Wylie T."/>
            <person name="Fulton L."/>
            <person name="Fulton R."/>
            <person name="Fronick C."/>
            <person name="O'Laughlin M."/>
            <person name="Godfrey J."/>
            <person name="Miner T."/>
            <person name="Herter B."/>
            <person name="Appelbaum E."/>
            <person name="Cordes M."/>
            <person name="Lek S."/>
            <person name="Wollam A."/>
            <person name="Pepin K.H."/>
            <person name="Palsikar V.B."/>
            <person name="Mitreva M."/>
            <person name="Wilson R.K."/>
        </authorList>
    </citation>
    <scope>NUCLEOTIDE SEQUENCE [LARGE SCALE GENOMIC DNA]</scope>
    <source>
        <strain evidence="4 5">ATCC 15930</strain>
    </source>
</reference>
<dbReference type="PATRIC" id="fig|1122985.7.peg.392"/>
<dbReference type="PANTHER" id="PTHR44858:SF1">
    <property type="entry name" value="UDP-N-ACETYLGLUCOSAMINE--PEPTIDE N-ACETYLGLUCOSAMINYLTRANSFERASE SPINDLY-RELATED"/>
    <property type="match status" value="1"/>
</dbReference>
<evidence type="ECO:0000256" key="2">
    <source>
        <dbReference type="ARBA" id="ARBA00022803"/>
    </source>
</evidence>
<dbReference type="SUPFAM" id="SSF48439">
    <property type="entry name" value="Protein prenylyltransferase"/>
    <property type="match status" value="1"/>
</dbReference>
<dbReference type="SMART" id="SM00028">
    <property type="entry name" value="TPR"/>
    <property type="match status" value="4"/>
</dbReference>
<dbReference type="AlphaFoldDB" id="A0A069QLN3"/>
<dbReference type="Gene3D" id="1.25.40.10">
    <property type="entry name" value="Tetratricopeptide repeat domain"/>
    <property type="match status" value="2"/>
</dbReference>
<dbReference type="InterPro" id="IPR050498">
    <property type="entry name" value="Ycf3"/>
</dbReference>
<evidence type="ECO:0000256" key="1">
    <source>
        <dbReference type="ARBA" id="ARBA00022737"/>
    </source>
</evidence>
<accession>A0A069QLN3</accession>
<name>A0A069QLN3_HOYLO</name>
<dbReference type="InterPro" id="IPR011990">
    <property type="entry name" value="TPR-like_helical_dom_sf"/>
</dbReference>
<comment type="caution">
    <text evidence="4">The sequence shown here is derived from an EMBL/GenBank/DDBJ whole genome shotgun (WGS) entry which is preliminary data.</text>
</comment>
<sequence length="226" mass="26259">MKRKIFMAILAATISFNVGAQTKKELRDSLAVLAREADMHPDSIELRLRKAALNLQLEQWQYAKEEYDNILTLFPNNATALYFRAFAYERMRRYDLAKADYDKILAHIPGNFEALLAVALLNQKMKRHTEALDQANRLVNQHPDKALAYAVRAGIEHERGMLELALYDYEQAIKRDNQNAEYHIYKVETLIALKRFDEALQELNLLTKMGVARAELAELYKRCKQR</sequence>
<evidence type="ECO:0000313" key="5">
    <source>
        <dbReference type="Proteomes" id="UP000027442"/>
    </source>
</evidence>
<keyword evidence="2" id="KW-0802">TPR repeat</keyword>
<proteinExistence type="predicted"/>
<dbReference type="EMBL" id="JNGW01000014">
    <property type="protein sequence ID" value="KDR53582.1"/>
    <property type="molecule type" value="Genomic_DNA"/>
</dbReference>